<dbReference type="OrthoDB" id="10000533at2759"/>
<protein>
    <submittedName>
        <fullName evidence="2">NAD(P)-binding protein</fullName>
    </submittedName>
</protein>
<dbReference type="SUPFAM" id="SSF51735">
    <property type="entry name" value="NAD(P)-binding Rossmann-fold domains"/>
    <property type="match status" value="1"/>
</dbReference>
<dbReference type="InterPro" id="IPR051783">
    <property type="entry name" value="NAD(P)-dependent_oxidoreduct"/>
</dbReference>
<dbReference type="Gene3D" id="3.40.50.720">
    <property type="entry name" value="NAD(P)-binding Rossmann-like Domain"/>
    <property type="match status" value="1"/>
</dbReference>
<evidence type="ECO:0000313" key="3">
    <source>
        <dbReference type="Proteomes" id="UP000620124"/>
    </source>
</evidence>
<dbReference type="InterPro" id="IPR036291">
    <property type="entry name" value="NAD(P)-bd_dom_sf"/>
</dbReference>
<dbReference type="GO" id="GO:0005737">
    <property type="term" value="C:cytoplasm"/>
    <property type="evidence" value="ECO:0007669"/>
    <property type="project" value="TreeGrafter"/>
</dbReference>
<dbReference type="GO" id="GO:0004029">
    <property type="term" value="F:aldehyde dehydrogenase (NAD+) activity"/>
    <property type="evidence" value="ECO:0007669"/>
    <property type="project" value="TreeGrafter"/>
</dbReference>
<feature type="domain" description="NAD-dependent epimerase/dehydratase" evidence="1">
    <location>
        <begin position="3"/>
        <end position="212"/>
    </location>
</feature>
<reference evidence="2" key="1">
    <citation type="submission" date="2020-05" db="EMBL/GenBank/DDBJ databases">
        <title>Mycena genomes resolve the evolution of fungal bioluminescence.</title>
        <authorList>
            <person name="Tsai I.J."/>
        </authorList>
    </citation>
    <scope>NUCLEOTIDE SEQUENCE</scope>
    <source>
        <strain evidence="2">CCC161011</strain>
    </source>
</reference>
<dbReference type="PANTHER" id="PTHR48079:SF3">
    <property type="entry name" value="NAD-DEPENDENT EPIMERASE_DEHYDRATASE DOMAIN-CONTAINING PROTEIN"/>
    <property type="match status" value="1"/>
</dbReference>
<dbReference type="Proteomes" id="UP000620124">
    <property type="component" value="Unassembled WGS sequence"/>
</dbReference>
<organism evidence="2 3">
    <name type="scientific">Mycena venus</name>
    <dbReference type="NCBI Taxonomy" id="2733690"/>
    <lineage>
        <taxon>Eukaryota</taxon>
        <taxon>Fungi</taxon>
        <taxon>Dikarya</taxon>
        <taxon>Basidiomycota</taxon>
        <taxon>Agaricomycotina</taxon>
        <taxon>Agaricomycetes</taxon>
        <taxon>Agaricomycetidae</taxon>
        <taxon>Agaricales</taxon>
        <taxon>Marasmiineae</taxon>
        <taxon>Mycenaceae</taxon>
        <taxon>Mycena</taxon>
    </lineage>
</organism>
<dbReference type="AlphaFoldDB" id="A0A8H6XR09"/>
<dbReference type="Pfam" id="PF01370">
    <property type="entry name" value="Epimerase"/>
    <property type="match status" value="1"/>
</dbReference>
<gene>
    <name evidence="2" type="ORF">MVEN_01637400</name>
</gene>
<dbReference type="InterPro" id="IPR001509">
    <property type="entry name" value="Epimerase_deHydtase"/>
</dbReference>
<name>A0A8H6XR09_9AGAR</name>
<dbReference type="PANTHER" id="PTHR48079">
    <property type="entry name" value="PROTEIN YEEZ"/>
    <property type="match status" value="1"/>
</dbReference>
<dbReference type="EMBL" id="JACAZI010000014">
    <property type="protein sequence ID" value="KAF7344765.1"/>
    <property type="molecule type" value="Genomic_DNA"/>
</dbReference>
<proteinExistence type="predicted"/>
<evidence type="ECO:0000313" key="2">
    <source>
        <dbReference type="EMBL" id="KAF7344765.1"/>
    </source>
</evidence>
<evidence type="ECO:0000259" key="1">
    <source>
        <dbReference type="Pfam" id="PF01370"/>
    </source>
</evidence>
<comment type="caution">
    <text evidence="2">The sequence shown here is derived from an EMBL/GenBank/DDBJ whole genome shotgun (WGS) entry which is preliminary data.</text>
</comment>
<sequence>MKVLILGATGAIGFPVAQALVRAGYIVYGLARTQAKANLLAQEEIIPLLGDVESDVWLPLITTLDVIIESVMGADPTTLNAVGHSTFQRASKAAQELRAEGTALLTYIYTSGIWVHGDSRTEIVTDTTPLTRPAKLVAWRPAFEQRIARSTDVNGIVVRPSLVYGRKASLFAPLFDTAREGRVVWPGTPGGHYATIHADDLAELYLLVAQRASILGGKIIDATNPHAESVDEMLRKLVVVSGAKGPYEYRRPTSVFEEAFTTTPLVRPYLAHALLGWSAKKPSLINGLETYYAAWLASRPV</sequence>
<keyword evidence="3" id="KW-1185">Reference proteome</keyword>
<accession>A0A8H6XR09</accession>